<dbReference type="InterPro" id="IPR011009">
    <property type="entry name" value="Kinase-like_dom_sf"/>
</dbReference>
<organism evidence="3">
    <name type="scientific">Timspurckia oligopyrenoides</name>
    <dbReference type="NCBI Taxonomy" id="708627"/>
    <lineage>
        <taxon>Eukaryota</taxon>
        <taxon>Rhodophyta</taxon>
        <taxon>Bangiophyceae</taxon>
        <taxon>Porphyridiales</taxon>
        <taxon>Porphyridiaceae</taxon>
        <taxon>Timspurckia</taxon>
    </lineage>
</organism>
<evidence type="ECO:0000259" key="2">
    <source>
        <dbReference type="PROSITE" id="PS50011"/>
    </source>
</evidence>
<feature type="region of interest" description="Disordered" evidence="1">
    <location>
        <begin position="1"/>
        <end position="28"/>
    </location>
</feature>
<dbReference type="InterPro" id="IPR000719">
    <property type="entry name" value="Prot_kinase_dom"/>
</dbReference>
<gene>
    <name evidence="3" type="ORF">TOLI1172_LOCUS600</name>
</gene>
<name>A0A7S0ZAZ8_9RHOD</name>
<dbReference type="Pfam" id="PF00069">
    <property type="entry name" value="Pkinase"/>
    <property type="match status" value="1"/>
</dbReference>
<dbReference type="EMBL" id="HBFP01000816">
    <property type="protein sequence ID" value="CAD8816212.1"/>
    <property type="molecule type" value="Transcribed_RNA"/>
</dbReference>
<dbReference type="AlphaFoldDB" id="A0A7S0ZAZ8"/>
<dbReference type="GO" id="GO:0005524">
    <property type="term" value="F:ATP binding"/>
    <property type="evidence" value="ECO:0007669"/>
    <property type="project" value="InterPro"/>
</dbReference>
<sequence>MSRFSQRLGSALKESAHRMSSVRSEKREKNVVKQKPVLLDAGFILIEAIGSGGQGEVYRANVKSEENKEVAVKIISKAACRDDASRRAVEVEIGILKELDHPNVVTLIEVCEDNENWYVITELLNGGDLYDRIQKGALSEHQLVKFAEYTFSILKYLHAKGIAHRDLKLENFMLHKDPATGVEFIKLIDFGFSYRKKEGKKFVTDDHPGTLSYQAPEIVRQQPYKPEKVDIWCAGVMLYSAFEKAFPFYGANEREIERSILTAKPVFGCSGWKAAGQDFENLIVSCLEKDQKKRPTAAQAYKKVLAILDKKVLLSPKHNPRNVNLGEKDTKFHRFGRSLSAKVRNGKKMAGSASSRNLLSSLGSSKNLAA</sequence>
<dbReference type="PROSITE" id="PS50011">
    <property type="entry name" value="PROTEIN_KINASE_DOM"/>
    <property type="match status" value="1"/>
</dbReference>
<protein>
    <recommendedName>
        <fullName evidence="2">Protein kinase domain-containing protein</fullName>
    </recommendedName>
</protein>
<dbReference type="GO" id="GO:0004672">
    <property type="term" value="F:protein kinase activity"/>
    <property type="evidence" value="ECO:0007669"/>
    <property type="project" value="InterPro"/>
</dbReference>
<evidence type="ECO:0000313" key="3">
    <source>
        <dbReference type="EMBL" id="CAD8816212.1"/>
    </source>
</evidence>
<dbReference type="SMART" id="SM00220">
    <property type="entry name" value="S_TKc"/>
    <property type="match status" value="1"/>
</dbReference>
<reference evidence="3" key="1">
    <citation type="submission" date="2021-01" db="EMBL/GenBank/DDBJ databases">
        <authorList>
            <person name="Corre E."/>
            <person name="Pelletier E."/>
            <person name="Niang G."/>
            <person name="Scheremetjew M."/>
            <person name="Finn R."/>
            <person name="Kale V."/>
            <person name="Holt S."/>
            <person name="Cochrane G."/>
            <person name="Meng A."/>
            <person name="Brown T."/>
            <person name="Cohen L."/>
        </authorList>
    </citation>
    <scope>NUCLEOTIDE SEQUENCE</scope>
    <source>
        <strain evidence="3">CCMP3278</strain>
    </source>
</reference>
<evidence type="ECO:0000256" key="1">
    <source>
        <dbReference type="SAM" id="MobiDB-lite"/>
    </source>
</evidence>
<dbReference type="PROSITE" id="PS00108">
    <property type="entry name" value="PROTEIN_KINASE_ST"/>
    <property type="match status" value="1"/>
</dbReference>
<proteinExistence type="predicted"/>
<dbReference type="InterPro" id="IPR008271">
    <property type="entry name" value="Ser/Thr_kinase_AS"/>
</dbReference>
<feature type="domain" description="Protein kinase" evidence="2">
    <location>
        <begin position="43"/>
        <end position="308"/>
    </location>
</feature>
<accession>A0A7S0ZAZ8</accession>
<dbReference type="Gene3D" id="1.10.510.10">
    <property type="entry name" value="Transferase(Phosphotransferase) domain 1"/>
    <property type="match status" value="1"/>
</dbReference>
<dbReference type="PANTHER" id="PTHR24347">
    <property type="entry name" value="SERINE/THREONINE-PROTEIN KINASE"/>
    <property type="match status" value="1"/>
</dbReference>
<dbReference type="SUPFAM" id="SSF56112">
    <property type="entry name" value="Protein kinase-like (PK-like)"/>
    <property type="match status" value="1"/>
</dbReference>